<protein>
    <recommendedName>
        <fullName evidence="2">t-SNARE coiled-coil homology domain-containing protein</fullName>
    </recommendedName>
</protein>
<reference evidence="3 4" key="1">
    <citation type="submission" date="2020-07" db="EMBL/GenBank/DDBJ databases">
        <title>Thermoactinomyces phylogeny.</title>
        <authorList>
            <person name="Dunlap C."/>
        </authorList>
    </citation>
    <scope>NUCLEOTIDE SEQUENCE [LARGE SCALE GENOMIC DNA]</scope>
    <source>
        <strain evidence="3 4">AMNI-1</strain>
    </source>
</reference>
<proteinExistence type="predicted"/>
<dbReference type="PROSITE" id="PS50192">
    <property type="entry name" value="T_SNARE"/>
    <property type="match status" value="1"/>
</dbReference>
<feature type="coiled-coil region" evidence="1">
    <location>
        <begin position="22"/>
        <end position="56"/>
    </location>
</feature>
<organism evidence="3 4">
    <name type="scientific">Thermoactinomyces mirandus</name>
    <dbReference type="NCBI Taxonomy" id="2756294"/>
    <lineage>
        <taxon>Bacteria</taxon>
        <taxon>Bacillati</taxon>
        <taxon>Bacillota</taxon>
        <taxon>Bacilli</taxon>
        <taxon>Bacillales</taxon>
        <taxon>Thermoactinomycetaceae</taxon>
        <taxon>Thermoactinomyces</taxon>
    </lineage>
</organism>
<feature type="domain" description="T-SNARE coiled-coil homology" evidence="2">
    <location>
        <begin position="1"/>
        <end position="46"/>
    </location>
</feature>
<keyword evidence="4" id="KW-1185">Reference proteome</keyword>
<evidence type="ECO:0000259" key="2">
    <source>
        <dbReference type="PROSITE" id="PS50192"/>
    </source>
</evidence>
<comment type="caution">
    <text evidence="3">The sequence shown here is derived from an EMBL/GenBank/DDBJ whole genome shotgun (WGS) entry which is preliminary data.</text>
</comment>
<gene>
    <name evidence="3" type="ORF">H2C83_07715</name>
</gene>
<sequence>MEEMKSLLHAVMERLDVQSANIEQIRTDVSKMQTRLEQMEKKMEQIESHVGGMNQVVGTMQEEWVFFQRFKDRLDQALVQEEDWQAQITQALALCSQEKKDALKKFIDKHVG</sequence>
<evidence type="ECO:0000313" key="3">
    <source>
        <dbReference type="EMBL" id="MBA4602204.1"/>
    </source>
</evidence>
<dbReference type="Proteomes" id="UP000538292">
    <property type="component" value="Unassembled WGS sequence"/>
</dbReference>
<keyword evidence="1" id="KW-0175">Coiled coil</keyword>
<evidence type="ECO:0000256" key="1">
    <source>
        <dbReference type="SAM" id="Coils"/>
    </source>
</evidence>
<evidence type="ECO:0000313" key="4">
    <source>
        <dbReference type="Proteomes" id="UP000538292"/>
    </source>
</evidence>
<dbReference type="Gene3D" id="1.20.5.340">
    <property type="match status" value="1"/>
</dbReference>
<dbReference type="EMBL" id="JACEOL010000025">
    <property type="protein sequence ID" value="MBA4602204.1"/>
    <property type="molecule type" value="Genomic_DNA"/>
</dbReference>
<dbReference type="AlphaFoldDB" id="A0A7W1XRZ8"/>
<dbReference type="InterPro" id="IPR000727">
    <property type="entry name" value="T_SNARE_dom"/>
</dbReference>
<name>A0A7W1XRZ8_9BACL</name>
<accession>A0A7W1XRZ8</accession>